<dbReference type="EC" id="4.2.99.18" evidence="6"/>
<dbReference type="EMBL" id="JACDUO010000002">
    <property type="protein sequence ID" value="MBA2864587.1"/>
    <property type="molecule type" value="Genomic_DNA"/>
</dbReference>
<dbReference type="GO" id="GO:0006284">
    <property type="term" value="P:base-excision repair"/>
    <property type="evidence" value="ECO:0007669"/>
    <property type="project" value="UniProtKB-UniRule"/>
</dbReference>
<evidence type="ECO:0000313" key="7">
    <source>
        <dbReference type="EMBL" id="AVB76165.1"/>
    </source>
</evidence>
<dbReference type="GeneID" id="36101844"/>
<comment type="domain">
    <text evidence="6">Contains two alpha-helical subdomains, with the 8-oxoguanine binding site located in a cleft at their interface. Contains a helix-hairpin-helix (HhH) structural motif and a Gly/Pro-rich sequence followed by a conserved Asp (HhH-GPD motif).</text>
</comment>
<feature type="binding site" evidence="6">
    <location>
        <position position="71"/>
    </location>
    <ligand>
        <name>8-oxoguanine</name>
        <dbReference type="ChEBI" id="CHEBI:52617"/>
    </ligand>
</feature>
<gene>
    <name evidence="8" type="ORF">HNP94_001609</name>
    <name evidence="9" type="ORF">HNP96_001480</name>
    <name evidence="7" type="ORF">MMJJ_07540</name>
</gene>
<comment type="caution">
    <text evidence="6">Lacks conserved residue(s) required for the propagation of feature annotation.</text>
</comment>
<evidence type="ECO:0000313" key="10">
    <source>
        <dbReference type="Proteomes" id="UP000239462"/>
    </source>
</evidence>
<comment type="catalytic activity">
    <reaction evidence="6">
        <text>2'-deoxyribonucleotide-(2'-deoxyribose 5'-phosphate)-2'-deoxyribonucleotide-DNA = a 3'-end 2'-deoxyribonucleotide-(2,3-dehydro-2,3-deoxyribose 5'-phosphate)-DNA + a 5'-end 5'-phospho-2'-deoxyribonucleoside-DNA + H(+)</text>
        <dbReference type="Rhea" id="RHEA:66592"/>
        <dbReference type="Rhea" id="RHEA-COMP:13180"/>
        <dbReference type="Rhea" id="RHEA-COMP:16897"/>
        <dbReference type="Rhea" id="RHEA-COMP:17067"/>
        <dbReference type="ChEBI" id="CHEBI:15378"/>
        <dbReference type="ChEBI" id="CHEBI:136412"/>
        <dbReference type="ChEBI" id="CHEBI:157695"/>
        <dbReference type="ChEBI" id="CHEBI:167181"/>
        <dbReference type="EC" id="4.2.99.18"/>
    </reaction>
</comment>
<keyword evidence="5 6" id="KW-0456">Lyase</keyword>
<dbReference type="InterPro" id="IPR016544">
    <property type="entry name" value="AGOG"/>
</dbReference>
<evidence type="ECO:0000313" key="12">
    <source>
        <dbReference type="Proteomes" id="UP000590564"/>
    </source>
</evidence>
<reference evidence="7" key="2">
    <citation type="submission" date="2018-02" db="EMBL/GenBank/DDBJ databases">
        <title>Complete genome sequence of the Methanococcus maripaludis type strain JJ (DSM 2067), a model for selenoprotein synthesis in Archaea.</title>
        <authorList>
            <person name="Poehlein A."/>
            <person name="Heym D."/>
            <person name="Quitzke V."/>
            <person name="Fersch J."/>
            <person name="Daniel R."/>
            <person name="Rother M."/>
        </authorList>
    </citation>
    <scope>NUCLEOTIDE SEQUENCE [LARGE SCALE GENOMIC DNA]</scope>
    <source>
        <strain evidence="7">DSM 2067</strain>
    </source>
</reference>
<dbReference type="InterPro" id="IPR011257">
    <property type="entry name" value="DNA_glycosylase"/>
</dbReference>
<feature type="binding site" evidence="6">
    <location>
        <position position="157"/>
    </location>
    <ligand>
        <name>8-oxoguanine</name>
        <dbReference type="ChEBI" id="CHEBI:52617"/>
    </ligand>
</feature>
<dbReference type="EC" id="3.2.2.-" evidence="6"/>
<dbReference type="RefSeq" id="WP_104837745.1">
    <property type="nucleotide sequence ID" value="NZ_CP026606.1"/>
</dbReference>
<dbReference type="AlphaFoldDB" id="A0A2L1C9Y1"/>
<proteinExistence type="inferred from homology"/>
<keyword evidence="4 6" id="KW-0234">DNA repair</keyword>
<comment type="function">
    <text evidence="6">DNA repair enzyme that is part of the base excision repair (BER) pathway; protects from oxidative damage by removing the major product of DNA oxidation, 8-oxoguanine (GO), from single- and double-stranded DNA substrates.</text>
</comment>
<dbReference type="Proteomes" id="UP000239462">
    <property type="component" value="Chromosome"/>
</dbReference>
<accession>A0A2L1C9Y1</accession>
<name>A0A2L1C9Y1_METMI</name>
<dbReference type="SUPFAM" id="SSF48150">
    <property type="entry name" value="DNA-glycosylase"/>
    <property type="match status" value="1"/>
</dbReference>
<keyword evidence="1 6" id="KW-0227">DNA damage</keyword>
<dbReference type="EMBL" id="CP026606">
    <property type="protein sequence ID" value="AVB76165.1"/>
    <property type="molecule type" value="Genomic_DNA"/>
</dbReference>
<evidence type="ECO:0000256" key="3">
    <source>
        <dbReference type="ARBA" id="ARBA00022801"/>
    </source>
</evidence>
<dbReference type="HAMAP" id="MF_01168">
    <property type="entry name" value="AGOG"/>
    <property type="match status" value="1"/>
</dbReference>
<evidence type="ECO:0000256" key="1">
    <source>
        <dbReference type="ARBA" id="ARBA00022763"/>
    </source>
</evidence>
<keyword evidence="2 6" id="KW-0228">DNA excision</keyword>
<feature type="binding site" evidence="6">
    <location>
        <position position="219"/>
    </location>
    <ligand>
        <name>8-oxoguanine</name>
        <dbReference type="ChEBI" id="CHEBI:52617"/>
    </ligand>
</feature>
<feature type="binding site" evidence="6">
    <location>
        <position position="32"/>
    </location>
    <ligand>
        <name>8-oxoguanine</name>
        <dbReference type="ChEBI" id="CHEBI:52617"/>
    </ligand>
</feature>
<sequence>MRNLEKINELLEIFGHFDVNFAKYMEEKIDTQYFVLENLKNSMKNDEMFIKLVILNSIVSYQLCTTGELWWEEFSKYWSKHDANNENLGESYVNFLENSKGNKRLLNVKIKRIERIIPFLENLNLLDFKNYYLDMEKLLENLSKYLNSKKNSKTVVFAVKMFGYASRIVFNEFFPYPMNIEIPKDSRIEKYTLKFTDENPIKFWNEVSKTAKIPPLHIDSIIWPVLGRNFDFKSCENKLDENFRYLLKLTEL</sequence>
<feature type="active site" evidence="6">
    <location>
        <position position="185"/>
    </location>
</feature>
<dbReference type="GO" id="GO:0000702">
    <property type="term" value="F:oxidized base lesion DNA N-glycosylase activity"/>
    <property type="evidence" value="ECO:0007669"/>
    <property type="project" value="UniProtKB-UniRule"/>
</dbReference>
<feature type="binding site" evidence="6">
    <location>
        <position position="183"/>
    </location>
    <ligand>
        <name>8-oxoguanine</name>
        <dbReference type="ChEBI" id="CHEBI:52617"/>
    </ligand>
</feature>
<feature type="binding site" evidence="6">
    <location>
        <position position="223"/>
    </location>
    <ligand>
        <name>8-oxoguanine</name>
        <dbReference type="ChEBI" id="CHEBI:52617"/>
    </ligand>
</feature>
<comment type="similarity">
    <text evidence="6">Belongs to the archaeal N-glycosylase/DNA lyase (AGOG) family.</text>
</comment>
<reference evidence="9 12" key="3">
    <citation type="submission" date="2020-08" db="EMBL/GenBank/DDBJ databases">
        <title>Genomic Encyclopedia of Type Strains, Phase IV (KMG-V): Genome sequencing to study the core and pangenomes of soil and plant-associated prokaryotes.</title>
        <authorList>
            <person name="Whitman W."/>
        </authorList>
    </citation>
    <scope>NUCLEOTIDE SEQUENCE [LARGE SCALE GENOMIC DNA]</scope>
    <source>
        <strain evidence="8 11">C13</strain>
        <strain evidence="9 12">D1</strain>
    </source>
</reference>
<dbReference type="KEGG" id="mmad:MMJJ_07540"/>
<evidence type="ECO:0000256" key="2">
    <source>
        <dbReference type="ARBA" id="ARBA00022769"/>
    </source>
</evidence>
<evidence type="ECO:0000313" key="11">
    <source>
        <dbReference type="Proteomes" id="UP000567099"/>
    </source>
</evidence>
<evidence type="ECO:0000256" key="6">
    <source>
        <dbReference type="HAMAP-Rule" id="MF_01168"/>
    </source>
</evidence>
<dbReference type="Proteomes" id="UP000567099">
    <property type="component" value="Unassembled WGS sequence"/>
</dbReference>
<evidence type="ECO:0000313" key="8">
    <source>
        <dbReference type="EMBL" id="MBA2864587.1"/>
    </source>
</evidence>
<organism evidence="7 10">
    <name type="scientific">Methanococcus maripaludis</name>
    <name type="common">Methanococcus deltae</name>
    <dbReference type="NCBI Taxonomy" id="39152"/>
    <lineage>
        <taxon>Archaea</taxon>
        <taxon>Methanobacteriati</taxon>
        <taxon>Methanobacteriota</taxon>
        <taxon>Methanomada group</taxon>
        <taxon>Methanococci</taxon>
        <taxon>Methanococcales</taxon>
        <taxon>Methanococcaceae</taxon>
        <taxon>Methanococcus</taxon>
    </lineage>
</organism>
<feature type="active site" description="Schiff-base intermediate with DNA" evidence="6">
    <location>
        <position position="153"/>
    </location>
</feature>
<dbReference type="NCBIfam" id="NF009785">
    <property type="entry name" value="PRK13280.1-2"/>
    <property type="match status" value="1"/>
</dbReference>
<dbReference type="PIRSF" id="PIRSF008955">
    <property type="entry name" value="AGOG"/>
    <property type="match status" value="1"/>
</dbReference>
<dbReference type="Proteomes" id="UP000590564">
    <property type="component" value="Unassembled WGS sequence"/>
</dbReference>
<dbReference type="NCBIfam" id="NF009786">
    <property type="entry name" value="PRK13280.1-5"/>
    <property type="match status" value="1"/>
</dbReference>
<dbReference type="Gene3D" id="1.10.340.30">
    <property type="entry name" value="Hypothetical protein, domain 2"/>
    <property type="match status" value="1"/>
</dbReference>
<dbReference type="Pfam" id="PF09171">
    <property type="entry name" value="AGOG"/>
    <property type="match status" value="1"/>
</dbReference>
<dbReference type="GO" id="GO:0140078">
    <property type="term" value="F:class I DNA-(apurinic or apyrimidinic site) endonuclease activity"/>
    <property type="evidence" value="ECO:0007669"/>
    <property type="project" value="UniProtKB-EC"/>
</dbReference>
<dbReference type="EMBL" id="JACHED010000003">
    <property type="protein sequence ID" value="MBB6497437.1"/>
    <property type="molecule type" value="Genomic_DNA"/>
</dbReference>
<evidence type="ECO:0000256" key="5">
    <source>
        <dbReference type="ARBA" id="ARBA00023239"/>
    </source>
</evidence>
<evidence type="ECO:0000256" key="4">
    <source>
        <dbReference type="ARBA" id="ARBA00023204"/>
    </source>
</evidence>
<evidence type="ECO:0000313" key="9">
    <source>
        <dbReference type="EMBL" id="MBB6497437.1"/>
    </source>
</evidence>
<protein>
    <recommendedName>
        <fullName evidence="6">N-glycosylase/DNA lyase</fullName>
    </recommendedName>
    <alternativeName>
        <fullName evidence="6">8-oxoguanine DNA glycosylase</fullName>
        <ecNumber evidence="6">3.2.2.-</ecNumber>
    </alternativeName>
    <alternativeName>
        <fullName evidence="6">AGOG</fullName>
    </alternativeName>
    <alternativeName>
        <fullName evidence="6">DNA-(apurinic or apyrimidinic site) lyase</fullName>
        <shortName evidence="6">AP lyase</shortName>
        <ecNumber evidence="6">4.2.99.18</ecNumber>
    </alternativeName>
</protein>
<dbReference type="InterPro" id="IPR015254">
    <property type="entry name" value="AGOG-like"/>
</dbReference>
<reference evidence="10" key="1">
    <citation type="journal article" date="2018" name="Genome Announc.">
        <title>Complete Genome Sequence of the Methanococcus maripaludis Type Strain JJ (DSM 2067), a Model for Selenoprotein Synthesis in Archaea.</title>
        <authorList>
            <person name="Poehlein A."/>
            <person name="Heym D."/>
            <person name="Quitzke V."/>
            <person name="Fersch J."/>
            <person name="Daniel R."/>
            <person name="Rother M."/>
        </authorList>
    </citation>
    <scope>NUCLEOTIDE SEQUENCE [LARGE SCALE GENOMIC DNA]</scope>
    <source>
        <strain evidence="10">DSM 2067</strain>
    </source>
</reference>
<keyword evidence="3 6" id="KW-0378">Hydrolase</keyword>
<feature type="binding site" evidence="6">
    <location>
        <position position="60"/>
    </location>
    <ligand>
        <name>8-oxoguanine</name>
        <dbReference type="ChEBI" id="CHEBI:52617"/>
    </ligand>
</feature>